<feature type="domain" description="Flagellar hook-length control protein-like C-terminal" evidence="2">
    <location>
        <begin position="302"/>
        <end position="383"/>
    </location>
</feature>
<dbReference type="PANTHER" id="PTHR37533">
    <property type="entry name" value="FLAGELLAR HOOK-LENGTH CONTROL PROTEIN"/>
    <property type="match status" value="1"/>
</dbReference>
<organism evidence="3 4">
    <name type="scientific">Candidatus Lambdaproteobacteria bacterium RIFOXYD2_FULL_50_16</name>
    <dbReference type="NCBI Taxonomy" id="1817772"/>
    <lineage>
        <taxon>Bacteria</taxon>
        <taxon>Pseudomonadati</taxon>
        <taxon>Pseudomonadota</taxon>
        <taxon>Candidatus Lambdaproteobacteria</taxon>
    </lineage>
</organism>
<proteinExistence type="predicted"/>
<dbReference type="PANTHER" id="PTHR37533:SF2">
    <property type="entry name" value="FLAGELLAR HOOK-LENGTH CONTROL PROTEIN"/>
    <property type="match status" value="1"/>
</dbReference>
<dbReference type="Gene3D" id="3.30.750.140">
    <property type="match status" value="1"/>
</dbReference>
<dbReference type="Proteomes" id="UP000178449">
    <property type="component" value="Unassembled WGS sequence"/>
</dbReference>
<sequence>MKLEGSFSYQGTVQTDRRQPQVPQDLGQFTGSLSAAQSQLDWLSSQDLALPKTADSVELIKEHKSKKELADERAEASLVSGMVNQQKVGQTQSAKSWSNSSVLEQNGQKQMTNRQAEFRFQKSAEQLQGDRASEMLNQKIMERKGHLFNPALAQTAQGDTETYAKLTEAKPAANKAEEPANVFSKSAQTEPKIDSEAAKARQQFQQFGEVRNSTAKPNRAFVPENKASSGIQALNQAAQARATALTASKGMLTKAASAGDSPGVTFAALTKEKPNRLEEKGQAQAAKPKPTTQAKLKEVADNVKMMINAKRGELTMQLNPAHLGKLEIKLTKLEDGYKGKMKVDSIEAKEVLERQLPELKETLAAQGLKIEEFTLEVRDQGAQATFADAGDQRSGNRAFEQGTQPAFNANKARSFEPQMTQSIPLGAPANRVSADQVSIYA</sequence>
<comment type="caution">
    <text evidence="3">The sequence shown here is derived from an EMBL/GenBank/DDBJ whole genome shotgun (WGS) entry which is preliminary data.</text>
</comment>
<protein>
    <recommendedName>
        <fullName evidence="2">Flagellar hook-length control protein-like C-terminal domain-containing protein</fullName>
    </recommendedName>
</protein>
<dbReference type="AlphaFoldDB" id="A0A1F6GB67"/>
<feature type="region of interest" description="Disordered" evidence="1">
    <location>
        <begin position="81"/>
        <end position="114"/>
    </location>
</feature>
<name>A0A1F6GB67_9PROT</name>
<dbReference type="EMBL" id="MFNE01000024">
    <property type="protein sequence ID" value="OGG95361.1"/>
    <property type="molecule type" value="Genomic_DNA"/>
</dbReference>
<evidence type="ECO:0000313" key="3">
    <source>
        <dbReference type="EMBL" id="OGG95361.1"/>
    </source>
</evidence>
<dbReference type="InterPro" id="IPR052563">
    <property type="entry name" value="FliK"/>
</dbReference>
<dbReference type="CDD" id="cd17470">
    <property type="entry name" value="T3SS_Flik_C"/>
    <property type="match status" value="1"/>
</dbReference>
<evidence type="ECO:0000313" key="4">
    <source>
        <dbReference type="Proteomes" id="UP000178449"/>
    </source>
</evidence>
<evidence type="ECO:0000256" key="1">
    <source>
        <dbReference type="SAM" id="MobiDB-lite"/>
    </source>
</evidence>
<dbReference type="Pfam" id="PF02120">
    <property type="entry name" value="Flg_hook"/>
    <property type="match status" value="1"/>
</dbReference>
<accession>A0A1F6GB67</accession>
<feature type="region of interest" description="Disordered" evidence="1">
    <location>
        <begin position="1"/>
        <end position="30"/>
    </location>
</feature>
<feature type="compositionally biased region" description="Polar residues" evidence="1">
    <location>
        <begin position="202"/>
        <end position="216"/>
    </location>
</feature>
<reference evidence="3 4" key="1">
    <citation type="journal article" date="2016" name="Nat. Commun.">
        <title>Thousands of microbial genomes shed light on interconnected biogeochemical processes in an aquifer system.</title>
        <authorList>
            <person name="Anantharaman K."/>
            <person name="Brown C.T."/>
            <person name="Hug L.A."/>
            <person name="Sharon I."/>
            <person name="Castelle C.J."/>
            <person name="Probst A.J."/>
            <person name="Thomas B.C."/>
            <person name="Singh A."/>
            <person name="Wilkins M.J."/>
            <person name="Karaoz U."/>
            <person name="Brodie E.L."/>
            <person name="Williams K.H."/>
            <person name="Hubbard S.S."/>
            <person name="Banfield J.F."/>
        </authorList>
    </citation>
    <scope>NUCLEOTIDE SEQUENCE [LARGE SCALE GENOMIC DNA]</scope>
</reference>
<feature type="region of interest" description="Disordered" evidence="1">
    <location>
        <begin position="171"/>
        <end position="220"/>
    </location>
</feature>
<dbReference type="STRING" id="1817772.A2527_07520"/>
<dbReference type="InterPro" id="IPR021136">
    <property type="entry name" value="Flagellar_hook_control-like_C"/>
</dbReference>
<feature type="compositionally biased region" description="Polar residues" evidence="1">
    <location>
        <begin position="82"/>
        <end position="114"/>
    </location>
</feature>
<dbReference type="InterPro" id="IPR038610">
    <property type="entry name" value="FliK-like_C_sf"/>
</dbReference>
<gene>
    <name evidence="3" type="ORF">A2527_07520</name>
</gene>
<evidence type="ECO:0000259" key="2">
    <source>
        <dbReference type="Pfam" id="PF02120"/>
    </source>
</evidence>